<sequence length="601" mass="67924">MEDEVTMKWGDRQPTEPTWEHQDDAWAFEKPTYEWQQEFEQGNAPAMPELEAELFGEENRISTGIHFDKFSRINVSRKGGPERVDPLQNFEQAKLHPIILENIQRMGYLEPTPIQRNAIPILMKNYDLLACAQTGSGKTAAFLLPVLSKILTKMQKNPPVAPLPGARKTKASPLALIILPTRELGIQIFDETRRFTYKSPIRPAVIYGGTDLRRQKDQLARGCDILIATPGRLVDAMERGAVALDKVRYLVLDEADRILDLGFEPTIRQILLSSDLTRDESLHTMMFSATFPTEIQVLARDFMNDYCRLRIGRIGGTTTDIMQKVIKVEEYHKEDTLVELLLSQPPSRTLIFVDTKRKADYLDDILYNKHFPCISLHGDRSQRERELALEAFKVGRSPILIATAVAARGLDIKDVLHVINYDLSDDIDDYVHRIGRTARAGNPGLATTFYNEQNWMIAPQLVKLLIECQQEVPEFLQEFITDDVSYENDFVDPDQIDLLESKGGGAGEGGDARDHGYGDHDQGHSGHGHDQGEQREDILNYDHGHNQGVNYDHAHGGYRDSDSNSGWNASVFGNNNNSIGINNNNNNKNNSSNNNQNFNFH</sequence>
<dbReference type="Pfam" id="PF00270">
    <property type="entry name" value="DEAD"/>
    <property type="match status" value="1"/>
</dbReference>
<feature type="domain" description="DEAD-box RNA helicase Q" evidence="15">
    <location>
        <begin position="88"/>
        <end position="116"/>
    </location>
</feature>
<dbReference type="InterPro" id="IPR011545">
    <property type="entry name" value="DEAD/DEAH_box_helicase_dom"/>
</dbReference>
<dbReference type="EC" id="3.6.4.13" evidence="1"/>
<dbReference type="SMART" id="SM00487">
    <property type="entry name" value="DEXDc"/>
    <property type="match status" value="1"/>
</dbReference>
<proteinExistence type="inferred from homology"/>
<reference evidence="16" key="1">
    <citation type="journal article" date="2020" name="Fungal Divers.">
        <title>Resolving the Mortierellaceae phylogeny through synthesis of multi-gene phylogenetics and phylogenomics.</title>
        <authorList>
            <person name="Vandepol N."/>
            <person name="Liber J."/>
            <person name="Desiro A."/>
            <person name="Na H."/>
            <person name="Kennedy M."/>
            <person name="Barry K."/>
            <person name="Grigoriev I.V."/>
            <person name="Miller A.N."/>
            <person name="O'Donnell K."/>
            <person name="Stajich J.E."/>
            <person name="Bonito G."/>
        </authorList>
    </citation>
    <scope>NUCLEOTIDE SEQUENCE</scope>
    <source>
        <strain evidence="16">NRRL 6426</strain>
    </source>
</reference>
<comment type="catalytic activity">
    <reaction evidence="9">
        <text>ATP + H2O = ADP + phosphate + H(+)</text>
        <dbReference type="Rhea" id="RHEA:13065"/>
        <dbReference type="ChEBI" id="CHEBI:15377"/>
        <dbReference type="ChEBI" id="CHEBI:15378"/>
        <dbReference type="ChEBI" id="CHEBI:30616"/>
        <dbReference type="ChEBI" id="CHEBI:43474"/>
        <dbReference type="ChEBI" id="CHEBI:456216"/>
        <dbReference type="EC" id="3.6.4.13"/>
    </reaction>
</comment>
<feature type="domain" description="Helicase ATP-binding" evidence="13">
    <location>
        <begin position="119"/>
        <end position="309"/>
    </location>
</feature>
<evidence type="ECO:0000256" key="11">
    <source>
        <dbReference type="RuleBase" id="RU000492"/>
    </source>
</evidence>
<dbReference type="GO" id="GO:0003723">
    <property type="term" value="F:RNA binding"/>
    <property type="evidence" value="ECO:0007669"/>
    <property type="project" value="UniProtKB-KW"/>
</dbReference>
<dbReference type="GO" id="GO:0003743">
    <property type="term" value="F:translation initiation factor activity"/>
    <property type="evidence" value="ECO:0007669"/>
    <property type="project" value="UniProtKB-KW"/>
</dbReference>
<keyword evidence="17" id="KW-1185">Reference proteome</keyword>
<evidence type="ECO:0000256" key="8">
    <source>
        <dbReference type="ARBA" id="ARBA00024358"/>
    </source>
</evidence>
<evidence type="ECO:0000256" key="5">
    <source>
        <dbReference type="ARBA" id="ARBA00022806"/>
    </source>
</evidence>
<dbReference type="InterPro" id="IPR044763">
    <property type="entry name" value="Ded1/Dbp1_DEADc"/>
</dbReference>
<gene>
    <name evidence="16" type="ORF">BG015_003308</name>
</gene>
<keyword evidence="4 11" id="KW-0378">Hydrolase</keyword>
<evidence type="ECO:0000256" key="3">
    <source>
        <dbReference type="ARBA" id="ARBA00022741"/>
    </source>
</evidence>
<feature type="region of interest" description="Disordered" evidence="12">
    <location>
        <begin position="578"/>
        <end position="601"/>
    </location>
</feature>
<evidence type="ECO:0000256" key="1">
    <source>
        <dbReference type="ARBA" id="ARBA00012552"/>
    </source>
</evidence>
<organism evidence="16 17">
    <name type="scientific">Linnemannia schmuckeri</name>
    <dbReference type="NCBI Taxonomy" id="64567"/>
    <lineage>
        <taxon>Eukaryota</taxon>
        <taxon>Fungi</taxon>
        <taxon>Fungi incertae sedis</taxon>
        <taxon>Mucoromycota</taxon>
        <taxon>Mortierellomycotina</taxon>
        <taxon>Mortierellomycetes</taxon>
        <taxon>Mortierellales</taxon>
        <taxon>Mortierellaceae</taxon>
        <taxon>Linnemannia</taxon>
    </lineage>
</organism>
<dbReference type="PROSITE" id="PS51194">
    <property type="entry name" value="HELICASE_CTER"/>
    <property type="match status" value="1"/>
</dbReference>
<dbReference type="EMBL" id="JAAAUQ010000172">
    <property type="protein sequence ID" value="KAF9153479.1"/>
    <property type="molecule type" value="Genomic_DNA"/>
</dbReference>
<dbReference type="GO" id="GO:0016787">
    <property type="term" value="F:hydrolase activity"/>
    <property type="evidence" value="ECO:0007669"/>
    <property type="project" value="UniProtKB-KW"/>
</dbReference>
<dbReference type="Proteomes" id="UP000748756">
    <property type="component" value="Unassembled WGS sequence"/>
</dbReference>
<comment type="caution">
    <text evidence="16">The sequence shown here is derived from an EMBL/GenBank/DDBJ whole genome shotgun (WGS) entry which is preliminary data.</text>
</comment>
<dbReference type="Pfam" id="PF00271">
    <property type="entry name" value="Helicase_C"/>
    <property type="match status" value="1"/>
</dbReference>
<dbReference type="CDD" id="cd17967">
    <property type="entry name" value="DEADc_DDX3_DDX4"/>
    <property type="match status" value="1"/>
</dbReference>
<feature type="region of interest" description="Disordered" evidence="12">
    <location>
        <begin position="496"/>
        <end position="532"/>
    </location>
</feature>
<evidence type="ECO:0000256" key="10">
    <source>
        <dbReference type="PROSITE-ProRule" id="PRU00552"/>
    </source>
</evidence>
<evidence type="ECO:0000259" key="13">
    <source>
        <dbReference type="PROSITE" id="PS51192"/>
    </source>
</evidence>
<evidence type="ECO:0000256" key="7">
    <source>
        <dbReference type="ARBA" id="ARBA00022884"/>
    </source>
</evidence>
<evidence type="ECO:0000256" key="6">
    <source>
        <dbReference type="ARBA" id="ARBA00022840"/>
    </source>
</evidence>
<keyword evidence="6 11" id="KW-0067">ATP-binding</keyword>
<dbReference type="PANTHER" id="PTHR47958">
    <property type="entry name" value="ATP-DEPENDENT RNA HELICASE DBP3"/>
    <property type="match status" value="1"/>
</dbReference>
<dbReference type="Gene3D" id="3.40.50.300">
    <property type="entry name" value="P-loop containing nucleotide triphosphate hydrolases"/>
    <property type="match status" value="2"/>
</dbReference>
<keyword evidence="2" id="KW-0648">Protein biosynthesis</keyword>
<keyword evidence="7" id="KW-0694">RNA-binding</keyword>
<evidence type="ECO:0000256" key="2">
    <source>
        <dbReference type="ARBA" id="ARBA00022540"/>
    </source>
</evidence>
<dbReference type="GO" id="GO:0005524">
    <property type="term" value="F:ATP binding"/>
    <property type="evidence" value="ECO:0007669"/>
    <property type="project" value="UniProtKB-KW"/>
</dbReference>
<dbReference type="PROSITE" id="PS51192">
    <property type="entry name" value="HELICASE_ATP_BIND_1"/>
    <property type="match status" value="1"/>
</dbReference>
<name>A0A9P5S5Z1_9FUNG</name>
<dbReference type="CDD" id="cd18787">
    <property type="entry name" value="SF2_C_DEAD"/>
    <property type="match status" value="1"/>
</dbReference>
<dbReference type="PROSITE" id="PS00039">
    <property type="entry name" value="DEAD_ATP_HELICASE"/>
    <property type="match status" value="1"/>
</dbReference>
<evidence type="ECO:0000256" key="12">
    <source>
        <dbReference type="SAM" id="MobiDB-lite"/>
    </source>
</evidence>
<evidence type="ECO:0000313" key="17">
    <source>
        <dbReference type="Proteomes" id="UP000748756"/>
    </source>
</evidence>
<feature type="short sequence motif" description="Q motif" evidence="10">
    <location>
        <begin position="88"/>
        <end position="116"/>
    </location>
</feature>
<dbReference type="PROSITE" id="PS51195">
    <property type="entry name" value="Q_MOTIF"/>
    <property type="match status" value="1"/>
</dbReference>
<dbReference type="InterPro" id="IPR000629">
    <property type="entry name" value="RNA-helicase_DEAD-box_CS"/>
</dbReference>
<dbReference type="GO" id="GO:0003724">
    <property type="term" value="F:RNA helicase activity"/>
    <property type="evidence" value="ECO:0007669"/>
    <property type="project" value="UniProtKB-EC"/>
</dbReference>
<accession>A0A9P5S5Z1</accession>
<dbReference type="SUPFAM" id="SSF52540">
    <property type="entry name" value="P-loop containing nucleoside triphosphate hydrolases"/>
    <property type="match status" value="1"/>
</dbReference>
<dbReference type="OrthoDB" id="196131at2759"/>
<evidence type="ECO:0000256" key="9">
    <source>
        <dbReference type="ARBA" id="ARBA00047984"/>
    </source>
</evidence>
<dbReference type="InterPro" id="IPR001650">
    <property type="entry name" value="Helicase_C-like"/>
</dbReference>
<feature type="compositionally biased region" description="Basic and acidic residues" evidence="12">
    <location>
        <begin position="510"/>
        <end position="532"/>
    </location>
</feature>
<evidence type="ECO:0000313" key="16">
    <source>
        <dbReference type="EMBL" id="KAF9153479.1"/>
    </source>
</evidence>
<keyword evidence="5 11" id="KW-0347">Helicase</keyword>
<comment type="similarity">
    <text evidence="8">Belongs to the DEAD box helicase family. DDX3/DED1 subfamily.</text>
</comment>
<dbReference type="InterPro" id="IPR027417">
    <property type="entry name" value="P-loop_NTPase"/>
</dbReference>
<evidence type="ECO:0000256" key="4">
    <source>
        <dbReference type="ARBA" id="ARBA00022801"/>
    </source>
</evidence>
<protein>
    <recommendedName>
        <fullName evidence="1">RNA helicase</fullName>
        <ecNumber evidence="1">3.6.4.13</ecNumber>
    </recommendedName>
</protein>
<dbReference type="SMART" id="SM00490">
    <property type="entry name" value="HELICc"/>
    <property type="match status" value="1"/>
</dbReference>
<dbReference type="FunFam" id="3.40.50.300:FF:000008">
    <property type="entry name" value="ATP-dependent RNA helicase RhlB"/>
    <property type="match status" value="1"/>
</dbReference>
<dbReference type="InterPro" id="IPR014014">
    <property type="entry name" value="RNA_helicase_DEAD_Q_motif"/>
</dbReference>
<keyword evidence="3 11" id="KW-0547">Nucleotide-binding</keyword>
<dbReference type="AlphaFoldDB" id="A0A9P5S5Z1"/>
<keyword evidence="2" id="KW-0396">Initiation factor</keyword>
<dbReference type="InterPro" id="IPR014001">
    <property type="entry name" value="Helicase_ATP-bd"/>
</dbReference>
<evidence type="ECO:0000259" key="14">
    <source>
        <dbReference type="PROSITE" id="PS51194"/>
    </source>
</evidence>
<feature type="domain" description="Helicase C-terminal" evidence="14">
    <location>
        <begin position="320"/>
        <end position="480"/>
    </location>
</feature>
<evidence type="ECO:0000259" key="15">
    <source>
        <dbReference type="PROSITE" id="PS51195"/>
    </source>
</evidence>